<protein>
    <submittedName>
        <fullName evidence="1">Glutathione S-transferase family protein</fullName>
    </submittedName>
</protein>
<dbReference type="InterPro" id="IPR036282">
    <property type="entry name" value="Glutathione-S-Trfase_C_sf"/>
</dbReference>
<name>A0ABY6Q696_9GAMM</name>
<dbReference type="Gene3D" id="1.20.1050.10">
    <property type="match status" value="1"/>
</dbReference>
<gene>
    <name evidence="1" type="ORF">E0F26_07110</name>
</gene>
<dbReference type="SUPFAM" id="SSF47616">
    <property type="entry name" value="GST C-terminal domain-like"/>
    <property type="match status" value="1"/>
</dbReference>
<sequence length="347" mass="39044">MYPGEYTLIGTELSFFTRKLEAQLRFQRIPWRYQFKTEARREALETKAGTHFIPLLSTPDRWLLQDTISIGPFLHERFSETPVIPNTPLQRSLCFILEDALNHWLGRVCVHSRWCYPDNVAWVGPRFGANISLDRSIDTPFSDEELAQLSPIGPAMNEGFGQNACAVNGVGAEQAAAVQADFQDMLDVLSSHLRQHPFLLGNRPCLADFALAGASKAHFITDPEPKSWLGQYEAMLTQYTESFFTDDVIEAGAWCDDDKLPDTVASIVNYFARTYFVSSSANIAAGLAGEKFYEYDIGYGVTRARTARRLNQARLHVKDELNLVNAAQDPSVRTLLEQTGILSYYLQ</sequence>
<accession>A0ABY6Q696</accession>
<dbReference type="Pfam" id="PF13410">
    <property type="entry name" value="GST_C_2"/>
    <property type="match status" value="1"/>
</dbReference>
<evidence type="ECO:0000313" key="1">
    <source>
        <dbReference type="EMBL" id="UZP74520.1"/>
    </source>
</evidence>
<dbReference type="RefSeq" id="WP_279240972.1">
    <property type="nucleotide sequence ID" value="NZ_CP036501.1"/>
</dbReference>
<reference evidence="1 2" key="1">
    <citation type="submission" date="2019-02" db="EMBL/GenBank/DDBJ databases">
        <title>Halieaceae_genomes.</title>
        <authorList>
            <person name="Li S.-H."/>
        </authorList>
    </citation>
    <scope>NUCLEOTIDE SEQUENCE [LARGE SCALE GENOMIC DNA]</scope>
    <source>
        <strain evidence="1 2">JH123</strain>
    </source>
</reference>
<keyword evidence="2" id="KW-1185">Reference proteome</keyword>
<dbReference type="Proteomes" id="UP001317963">
    <property type="component" value="Chromosome"/>
</dbReference>
<dbReference type="InterPro" id="IPR036249">
    <property type="entry name" value="Thioredoxin-like_sf"/>
</dbReference>
<dbReference type="EMBL" id="CP036501">
    <property type="protein sequence ID" value="UZP74520.1"/>
    <property type="molecule type" value="Genomic_DNA"/>
</dbReference>
<organism evidence="1 2">
    <name type="scientific">Candidatus Paraluminiphilus aquimaris</name>
    <dbReference type="NCBI Taxonomy" id="2518994"/>
    <lineage>
        <taxon>Bacteria</taxon>
        <taxon>Pseudomonadati</taxon>
        <taxon>Pseudomonadota</taxon>
        <taxon>Gammaproteobacteria</taxon>
        <taxon>Cellvibrionales</taxon>
        <taxon>Halieaceae</taxon>
        <taxon>Candidatus Paraluminiphilus</taxon>
    </lineage>
</organism>
<dbReference type="SUPFAM" id="SSF52833">
    <property type="entry name" value="Thioredoxin-like"/>
    <property type="match status" value="1"/>
</dbReference>
<evidence type="ECO:0000313" key="2">
    <source>
        <dbReference type="Proteomes" id="UP001317963"/>
    </source>
</evidence>
<proteinExistence type="predicted"/>